<dbReference type="CDD" id="cd07041">
    <property type="entry name" value="STAS_RsbR_RsbS_like"/>
    <property type="match status" value="1"/>
</dbReference>
<dbReference type="Pfam" id="PF14361">
    <property type="entry name" value="RsbRD_N"/>
    <property type="match status" value="1"/>
</dbReference>
<dbReference type="InterPro" id="IPR025751">
    <property type="entry name" value="RsbRD_N_dom"/>
</dbReference>
<dbReference type="PANTHER" id="PTHR33745:SF3">
    <property type="entry name" value="RSBT CO-ANTAGONIST PROTEIN RSBRC"/>
    <property type="match status" value="1"/>
</dbReference>
<comment type="caution">
    <text evidence="3">The sequence shown here is derived from an EMBL/GenBank/DDBJ whole genome shotgun (WGS) entry which is preliminary data.</text>
</comment>
<accession>A0A0L6JKA9</accession>
<dbReference type="EMBL" id="LGTC01000001">
    <property type="protein sequence ID" value="KNY26296.1"/>
    <property type="molecule type" value="Genomic_DNA"/>
</dbReference>
<proteinExistence type="predicted"/>
<keyword evidence="1" id="KW-0597">Phosphoprotein</keyword>
<sequence>MDKINSVKTYELLINKKDIIVDLWEKEIKLNKIIKKSVLSDNDVKSFCTQILDVFMSMLSEDKVSLNAMDSNGIKGSLELYSRTTALKGMGPMEISMYIYSLKTIVFKVLQKDFSDDNASINSEIIRLSDVFDKMSLFTFNLYVKERENIILRQQQDMIELSTPVISVWDRILAVPLIGTLDSKRTQLIMEKLLEMIVETGSLVAIIDITGVPTVDTLVANHLLKTASAIKLLGAEIIITGISPAIAQTMVHLGVDLSGVMTKALMADGIKLAYDMMDYRVVKVKKS</sequence>
<dbReference type="Proteomes" id="UP000036923">
    <property type="component" value="Unassembled WGS sequence"/>
</dbReference>
<dbReference type="Pfam" id="PF01740">
    <property type="entry name" value="STAS"/>
    <property type="match status" value="1"/>
</dbReference>
<evidence type="ECO:0000259" key="2">
    <source>
        <dbReference type="PROSITE" id="PS50801"/>
    </source>
</evidence>
<dbReference type="PANTHER" id="PTHR33745">
    <property type="entry name" value="RSBT ANTAGONIST PROTEIN RSBS-RELATED"/>
    <property type="match status" value="1"/>
</dbReference>
<dbReference type="InterPro" id="IPR002645">
    <property type="entry name" value="STAS_dom"/>
</dbReference>
<organism evidence="3 4">
    <name type="scientific">Pseudobacteroides cellulosolvens ATCC 35603 = DSM 2933</name>
    <dbReference type="NCBI Taxonomy" id="398512"/>
    <lineage>
        <taxon>Bacteria</taxon>
        <taxon>Bacillati</taxon>
        <taxon>Bacillota</taxon>
        <taxon>Clostridia</taxon>
        <taxon>Eubacteriales</taxon>
        <taxon>Oscillospiraceae</taxon>
        <taxon>Pseudobacteroides</taxon>
    </lineage>
</organism>
<dbReference type="InterPro" id="IPR036513">
    <property type="entry name" value="STAS_dom_sf"/>
</dbReference>
<dbReference type="AlphaFoldDB" id="A0A0L6JKA9"/>
<evidence type="ECO:0000313" key="4">
    <source>
        <dbReference type="Proteomes" id="UP000036923"/>
    </source>
</evidence>
<gene>
    <name evidence="3" type="ORF">Bccel_1558</name>
</gene>
<keyword evidence="4" id="KW-1185">Reference proteome</keyword>
<dbReference type="InterPro" id="IPR051932">
    <property type="entry name" value="Bact_StressResp_Reg"/>
</dbReference>
<protein>
    <submittedName>
        <fullName evidence="3">Anti-sigma-factor antagonist for Sigma B</fullName>
    </submittedName>
</protein>
<evidence type="ECO:0000313" key="3">
    <source>
        <dbReference type="EMBL" id="KNY26296.1"/>
    </source>
</evidence>
<dbReference type="PATRIC" id="fig|398512.5.peg.1619"/>
<dbReference type="PROSITE" id="PS50801">
    <property type="entry name" value="STAS"/>
    <property type="match status" value="1"/>
</dbReference>
<reference evidence="4" key="1">
    <citation type="submission" date="2015-07" db="EMBL/GenBank/DDBJ databases">
        <title>Near-Complete Genome Sequence of the Cellulolytic Bacterium Bacteroides (Pseudobacteroides) cellulosolvens ATCC 35603.</title>
        <authorList>
            <person name="Dassa B."/>
            <person name="Utturkar S.M."/>
            <person name="Klingeman D.M."/>
            <person name="Hurt R.A."/>
            <person name="Keller M."/>
            <person name="Xu J."/>
            <person name="Reddy Y.H.K."/>
            <person name="Borovok I."/>
            <person name="Grinberg I.R."/>
            <person name="Lamed R."/>
            <person name="Zhivin O."/>
            <person name="Bayer E.A."/>
            <person name="Brown S.D."/>
        </authorList>
    </citation>
    <scope>NUCLEOTIDE SEQUENCE [LARGE SCALE GENOMIC DNA]</scope>
    <source>
        <strain evidence="4">DSM 2933</strain>
    </source>
</reference>
<dbReference type="eggNOG" id="COG1366">
    <property type="taxonomic scope" value="Bacteria"/>
</dbReference>
<dbReference type="SUPFAM" id="SSF52091">
    <property type="entry name" value="SpoIIaa-like"/>
    <property type="match status" value="1"/>
</dbReference>
<feature type="domain" description="STAS" evidence="2">
    <location>
        <begin position="162"/>
        <end position="277"/>
    </location>
</feature>
<dbReference type="OrthoDB" id="9800154at2"/>
<dbReference type="STRING" id="398512.Bccel_1558"/>
<dbReference type="RefSeq" id="WP_036942368.1">
    <property type="nucleotide sequence ID" value="NZ_JQKC01000018.1"/>
</dbReference>
<name>A0A0L6JKA9_9FIRM</name>
<evidence type="ECO:0000256" key="1">
    <source>
        <dbReference type="ARBA" id="ARBA00022553"/>
    </source>
</evidence>
<dbReference type="Gene3D" id="3.30.750.24">
    <property type="entry name" value="STAS domain"/>
    <property type="match status" value="1"/>
</dbReference>